<accession>A0A5M9JL45</accession>
<evidence type="ECO:0000256" key="1">
    <source>
        <dbReference type="SAM" id="MobiDB-lite"/>
    </source>
</evidence>
<sequence>MPPKKTAKDPAKGKKNTSRTSAAAANQPSARHLSREAKGEPHDVGKLRNALTKRRNRAKKRTQASPAWQAATPEEREEMERAAFAAVMAGQPDFRALGAAAGTRMGRGYGGWKGKGKGNEDEDEEMEDLPIDGPDDVPGFGGRRGDDDEEGGGGAGGFGPAPGGFDYSVIDPALLALTS</sequence>
<dbReference type="VEuPathDB" id="FungiDB:MFRU_037g00470"/>
<feature type="compositionally biased region" description="Gly residues" evidence="1">
    <location>
        <begin position="152"/>
        <end position="162"/>
    </location>
</feature>
<dbReference type="Proteomes" id="UP000322873">
    <property type="component" value="Unassembled WGS sequence"/>
</dbReference>
<feature type="compositionally biased region" description="Basic residues" evidence="1">
    <location>
        <begin position="51"/>
        <end position="62"/>
    </location>
</feature>
<comment type="caution">
    <text evidence="2">The sequence shown here is derived from an EMBL/GenBank/DDBJ whole genome shotgun (WGS) entry which is preliminary data.</text>
</comment>
<dbReference type="AlphaFoldDB" id="A0A5M9JL45"/>
<organism evidence="2 3">
    <name type="scientific">Monilinia fructicola</name>
    <name type="common">Brown rot fungus</name>
    <name type="synonym">Ciboria fructicola</name>
    <dbReference type="NCBI Taxonomy" id="38448"/>
    <lineage>
        <taxon>Eukaryota</taxon>
        <taxon>Fungi</taxon>
        <taxon>Dikarya</taxon>
        <taxon>Ascomycota</taxon>
        <taxon>Pezizomycotina</taxon>
        <taxon>Leotiomycetes</taxon>
        <taxon>Helotiales</taxon>
        <taxon>Sclerotiniaceae</taxon>
        <taxon>Monilinia</taxon>
    </lineage>
</organism>
<feature type="compositionally biased region" description="Basic and acidic residues" evidence="1">
    <location>
        <begin position="1"/>
        <end position="12"/>
    </location>
</feature>
<reference evidence="2 3" key="1">
    <citation type="submission" date="2019-06" db="EMBL/GenBank/DDBJ databases">
        <title>Genome Sequence of the Brown Rot Fungal Pathogen Monilinia fructicola.</title>
        <authorList>
            <person name="De Miccolis Angelini R.M."/>
            <person name="Landi L."/>
            <person name="Abate D."/>
            <person name="Pollastro S."/>
            <person name="Romanazzi G."/>
            <person name="Faretra F."/>
        </authorList>
    </citation>
    <scope>NUCLEOTIDE SEQUENCE [LARGE SCALE GENOMIC DNA]</scope>
    <source>
        <strain evidence="2 3">Mfrc123</strain>
    </source>
</reference>
<evidence type="ECO:0000313" key="2">
    <source>
        <dbReference type="EMBL" id="KAA8569113.1"/>
    </source>
</evidence>
<feature type="compositionally biased region" description="Acidic residues" evidence="1">
    <location>
        <begin position="120"/>
        <end position="135"/>
    </location>
</feature>
<feature type="region of interest" description="Disordered" evidence="1">
    <location>
        <begin position="1"/>
        <end position="79"/>
    </location>
</feature>
<keyword evidence="3" id="KW-1185">Reference proteome</keyword>
<proteinExistence type="predicted"/>
<evidence type="ECO:0000313" key="3">
    <source>
        <dbReference type="Proteomes" id="UP000322873"/>
    </source>
</evidence>
<feature type="region of interest" description="Disordered" evidence="1">
    <location>
        <begin position="103"/>
        <end position="166"/>
    </location>
</feature>
<feature type="compositionally biased region" description="Basic and acidic residues" evidence="1">
    <location>
        <begin position="33"/>
        <end position="46"/>
    </location>
</feature>
<dbReference type="EMBL" id="VICG01000008">
    <property type="protein sequence ID" value="KAA8569113.1"/>
    <property type="molecule type" value="Genomic_DNA"/>
</dbReference>
<gene>
    <name evidence="2" type="ORF">EYC84_000783</name>
</gene>
<feature type="compositionally biased region" description="Polar residues" evidence="1">
    <location>
        <begin position="18"/>
        <end position="29"/>
    </location>
</feature>
<protein>
    <submittedName>
        <fullName evidence="2">Uncharacterized protein</fullName>
    </submittedName>
</protein>
<name>A0A5M9JL45_MONFR</name>